<dbReference type="InterPro" id="IPR011711">
    <property type="entry name" value="GntR_C"/>
</dbReference>
<dbReference type="AlphaFoldDB" id="N9DF66"/>
<proteinExistence type="predicted"/>
<sequence length="84" mass="9580">MTGYLQTLIARTSLLIGMYETKPNQCSVEEHEAILQAIEQGDEQKAIQLMEAHLGEYARSFLDEQPNTKSPNLVDIFQNKKLQK</sequence>
<reference evidence="6 7" key="1">
    <citation type="submission" date="2013-02" db="EMBL/GenBank/DDBJ databases">
        <title>The Genome Sequence of Acinetobacter ursingii NIPH ANC_3649.</title>
        <authorList>
            <consortium name="The Broad Institute Genome Sequencing Platform"/>
            <consortium name="The Broad Institute Genome Sequencing Center for Infectious Disease"/>
            <person name="Cerqueira G."/>
            <person name="Feldgarden M."/>
            <person name="Courvalin P."/>
            <person name="Perichon B."/>
            <person name="Grillot-Courvalin C."/>
            <person name="Clermont D."/>
            <person name="Rocha E."/>
            <person name="Yoon E.-J."/>
            <person name="Nemec A."/>
            <person name="Walker B."/>
            <person name="Young S.K."/>
            <person name="Zeng Q."/>
            <person name="Gargeya S."/>
            <person name="Fitzgerald M."/>
            <person name="Haas B."/>
            <person name="Abouelleil A."/>
            <person name="Alvarado L."/>
            <person name="Arachchi H.M."/>
            <person name="Berlin A.M."/>
            <person name="Chapman S.B."/>
            <person name="Dewar J."/>
            <person name="Goldberg J."/>
            <person name="Griggs A."/>
            <person name="Gujja S."/>
            <person name="Hansen M."/>
            <person name="Howarth C."/>
            <person name="Imamovic A."/>
            <person name="Larimer J."/>
            <person name="McCowan C."/>
            <person name="Murphy C."/>
            <person name="Neiman D."/>
            <person name="Pearson M."/>
            <person name="Priest M."/>
            <person name="Roberts A."/>
            <person name="Saif S."/>
            <person name="Shea T."/>
            <person name="Sisk P."/>
            <person name="Sykes S."/>
            <person name="Wortman J."/>
            <person name="Nusbaum C."/>
            <person name="Birren B."/>
        </authorList>
    </citation>
    <scope>NUCLEOTIDE SEQUENCE [LARGE SCALE GENOMIC DNA]</scope>
    <source>
        <strain evidence="6 7">ANC 3649</strain>
    </source>
</reference>
<dbReference type="Gene3D" id="1.20.120.530">
    <property type="entry name" value="GntR ligand-binding domain-like"/>
    <property type="match status" value="1"/>
</dbReference>
<dbReference type="Proteomes" id="UP000013276">
    <property type="component" value="Unassembled WGS sequence"/>
</dbReference>
<organism evidence="6 7">
    <name type="scientific">Acinetobacter ursingii ANC 3649</name>
    <dbReference type="NCBI Taxonomy" id="1257043"/>
    <lineage>
        <taxon>Bacteria</taxon>
        <taxon>Pseudomonadati</taxon>
        <taxon>Pseudomonadota</taxon>
        <taxon>Gammaproteobacteria</taxon>
        <taxon>Moraxellales</taxon>
        <taxon>Moraxellaceae</taxon>
        <taxon>Acinetobacter</taxon>
    </lineage>
</organism>
<evidence type="ECO:0000313" key="7">
    <source>
        <dbReference type="Proteomes" id="UP000013276"/>
    </source>
</evidence>
<evidence type="ECO:0000256" key="3">
    <source>
        <dbReference type="ARBA" id="ARBA00023163"/>
    </source>
</evidence>
<keyword evidence="2" id="KW-0238">DNA-binding</keyword>
<dbReference type="HOGENOM" id="CLU_2520119_0_0_6"/>
<evidence type="ECO:0000313" key="6">
    <source>
        <dbReference type="EMBL" id="ENV79108.1"/>
    </source>
</evidence>
<keyword evidence="7" id="KW-1185">Reference proteome</keyword>
<dbReference type="EMBL" id="APQC01000015">
    <property type="protein sequence ID" value="ENV79108.1"/>
    <property type="molecule type" value="Genomic_DNA"/>
</dbReference>
<gene>
    <name evidence="6" type="ORF">F942_01890</name>
</gene>
<feature type="region of interest" description="Disordered" evidence="4">
    <location>
        <begin position="65"/>
        <end position="84"/>
    </location>
</feature>
<comment type="caution">
    <text evidence="6">The sequence shown here is derived from an EMBL/GenBank/DDBJ whole genome shotgun (WGS) entry which is preliminary data.</text>
</comment>
<name>N9DF66_9GAMM</name>
<dbReference type="SUPFAM" id="SSF48008">
    <property type="entry name" value="GntR ligand-binding domain-like"/>
    <property type="match status" value="1"/>
</dbReference>
<keyword evidence="3" id="KW-0804">Transcription</keyword>
<evidence type="ECO:0000256" key="2">
    <source>
        <dbReference type="ARBA" id="ARBA00023125"/>
    </source>
</evidence>
<keyword evidence="1" id="KW-0805">Transcription regulation</keyword>
<accession>N9DF66</accession>
<evidence type="ECO:0000256" key="4">
    <source>
        <dbReference type="SAM" id="MobiDB-lite"/>
    </source>
</evidence>
<dbReference type="InterPro" id="IPR008920">
    <property type="entry name" value="TF_FadR/GntR_C"/>
</dbReference>
<dbReference type="Pfam" id="PF07729">
    <property type="entry name" value="FCD"/>
    <property type="match status" value="1"/>
</dbReference>
<feature type="domain" description="GntR C-terminal" evidence="5">
    <location>
        <begin position="17"/>
        <end position="55"/>
    </location>
</feature>
<evidence type="ECO:0000256" key="1">
    <source>
        <dbReference type="ARBA" id="ARBA00023015"/>
    </source>
</evidence>
<dbReference type="GO" id="GO:0003677">
    <property type="term" value="F:DNA binding"/>
    <property type="evidence" value="ECO:0007669"/>
    <property type="project" value="UniProtKB-KW"/>
</dbReference>
<dbReference type="PATRIC" id="fig|1257043.3.peg.1835"/>
<protein>
    <recommendedName>
        <fullName evidence="5">GntR C-terminal domain-containing protein</fullName>
    </recommendedName>
</protein>
<evidence type="ECO:0000259" key="5">
    <source>
        <dbReference type="Pfam" id="PF07729"/>
    </source>
</evidence>